<gene>
    <name evidence="2" type="ORF">CVT24_008883</name>
</gene>
<comment type="caution">
    <text evidence="2">The sequence shown here is derived from an EMBL/GenBank/DDBJ whole genome shotgun (WGS) entry which is preliminary data.</text>
</comment>
<dbReference type="EMBL" id="NHTK01006098">
    <property type="protein sequence ID" value="PPQ64070.1"/>
    <property type="molecule type" value="Genomic_DNA"/>
</dbReference>
<dbReference type="InParanoid" id="A0A409VEB4"/>
<feature type="region of interest" description="Disordered" evidence="1">
    <location>
        <begin position="1"/>
        <end position="20"/>
    </location>
</feature>
<evidence type="ECO:0000256" key="1">
    <source>
        <dbReference type="SAM" id="MobiDB-lite"/>
    </source>
</evidence>
<dbReference type="OrthoDB" id="2590867at2759"/>
<evidence type="ECO:0000313" key="3">
    <source>
        <dbReference type="Proteomes" id="UP000284842"/>
    </source>
</evidence>
<sequence length="227" mass="24362">MSHNSTSNEPRRAGSGLADKTSSVFRLVHGAGENLRGTLLGAVDTIAKSPDGEAKNDAIATKGRAEMSRAMEVLRMPMSSRGHRTYFDSNAQTGRTAGHHAHDNQYPYTRTTETAGNYQSSAYSDPNVYPGDNTATRSTTAGATGSVGDHESTFPQHHRDDAISGLPPNQAQDLRGIVQQNQNQNQNQMPSGQHAFGGVDSYSSGGQPQYESGGTHPKSAEFQRPFR</sequence>
<feature type="compositionally biased region" description="Low complexity" evidence="1">
    <location>
        <begin position="179"/>
        <end position="188"/>
    </location>
</feature>
<dbReference type="AlphaFoldDB" id="A0A409VEB4"/>
<feature type="compositionally biased region" description="Polar residues" evidence="1">
    <location>
        <begin position="201"/>
        <end position="212"/>
    </location>
</feature>
<dbReference type="Proteomes" id="UP000284842">
    <property type="component" value="Unassembled WGS sequence"/>
</dbReference>
<organism evidence="2 3">
    <name type="scientific">Panaeolus cyanescens</name>
    <dbReference type="NCBI Taxonomy" id="181874"/>
    <lineage>
        <taxon>Eukaryota</taxon>
        <taxon>Fungi</taxon>
        <taxon>Dikarya</taxon>
        <taxon>Basidiomycota</taxon>
        <taxon>Agaricomycotina</taxon>
        <taxon>Agaricomycetes</taxon>
        <taxon>Agaricomycetidae</taxon>
        <taxon>Agaricales</taxon>
        <taxon>Agaricineae</taxon>
        <taxon>Galeropsidaceae</taxon>
        <taxon>Panaeolus</taxon>
    </lineage>
</organism>
<accession>A0A409VEB4</accession>
<proteinExistence type="predicted"/>
<feature type="region of interest" description="Disordered" evidence="1">
    <location>
        <begin position="117"/>
        <end position="227"/>
    </location>
</feature>
<feature type="compositionally biased region" description="Basic and acidic residues" evidence="1">
    <location>
        <begin position="148"/>
        <end position="162"/>
    </location>
</feature>
<evidence type="ECO:0000313" key="2">
    <source>
        <dbReference type="EMBL" id="PPQ64070.1"/>
    </source>
</evidence>
<dbReference type="STRING" id="181874.A0A409VEB4"/>
<feature type="compositionally biased region" description="Low complexity" evidence="1">
    <location>
        <begin position="134"/>
        <end position="146"/>
    </location>
</feature>
<reference evidence="2 3" key="1">
    <citation type="journal article" date="2018" name="Evol. Lett.">
        <title>Horizontal gene cluster transfer increased hallucinogenic mushroom diversity.</title>
        <authorList>
            <person name="Reynolds H.T."/>
            <person name="Vijayakumar V."/>
            <person name="Gluck-Thaler E."/>
            <person name="Korotkin H.B."/>
            <person name="Matheny P.B."/>
            <person name="Slot J.C."/>
        </authorList>
    </citation>
    <scope>NUCLEOTIDE SEQUENCE [LARGE SCALE GENOMIC DNA]</scope>
    <source>
        <strain evidence="2 3">2629</strain>
    </source>
</reference>
<name>A0A409VEB4_9AGAR</name>
<keyword evidence="3" id="KW-1185">Reference proteome</keyword>
<protein>
    <submittedName>
        <fullName evidence="2">Uncharacterized protein</fullName>
    </submittedName>
</protein>